<dbReference type="EMBL" id="JANPWB010000005">
    <property type="protein sequence ID" value="KAJ1188321.1"/>
    <property type="molecule type" value="Genomic_DNA"/>
</dbReference>
<protein>
    <submittedName>
        <fullName evidence="2">Uncharacterized protein</fullName>
    </submittedName>
</protein>
<feature type="signal peptide" evidence="1">
    <location>
        <begin position="1"/>
        <end position="16"/>
    </location>
</feature>
<evidence type="ECO:0000313" key="2">
    <source>
        <dbReference type="EMBL" id="KAJ1188321.1"/>
    </source>
</evidence>
<sequence>MLLDGVLIMWLRIITAGEDDRQDGALDVALRISVPAHDILSISCGAGDNQPLELMYLGLVLLGTRFGVTFPALRRPWRLNADLRWVRPLPTSLKMVAVGLIREHKYSFQLPSVC</sequence>
<accession>A0AAV7UIU3</accession>
<comment type="caution">
    <text evidence="2">The sequence shown here is derived from an EMBL/GenBank/DDBJ whole genome shotgun (WGS) entry which is preliminary data.</text>
</comment>
<keyword evidence="1" id="KW-0732">Signal</keyword>
<organism evidence="2 3">
    <name type="scientific">Pleurodeles waltl</name>
    <name type="common">Iberian ribbed newt</name>
    <dbReference type="NCBI Taxonomy" id="8319"/>
    <lineage>
        <taxon>Eukaryota</taxon>
        <taxon>Metazoa</taxon>
        <taxon>Chordata</taxon>
        <taxon>Craniata</taxon>
        <taxon>Vertebrata</taxon>
        <taxon>Euteleostomi</taxon>
        <taxon>Amphibia</taxon>
        <taxon>Batrachia</taxon>
        <taxon>Caudata</taxon>
        <taxon>Salamandroidea</taxon>
        <taxon>Salamandridae</taxon>
        <taxon>Pleurodelinae</taxon>
        <taxon>Pleurodeles</taxon>
    </lineage>
</organism>
<gene>
    <name evidence="2" type="ORF">NDU88_005082</name>
</gene>
<evidence type="ECO:0000313" key="3">
    <source>
        <dbReference type="Proteomes" id="UP001066276"/>
    </source>
</evidence>
<feature type="chain" id="PRO_5043428915" evidence="1">
    <location>
        <begin position="17"/>
        <end position="114"/>
    </location>
</feature>
<evidence type="ECO:0000256" key="1">
    <source>
        <dbReference type="SAM" id="SignalP"/>
    </source>
</evidence>
<dbReference type="Proteomes" id="UP001066276">
    <property type="component" value="Chromosome 3_1"/>
</dbReference>
<name>A0AAV7UIU3_PLEWA</name>
<proteinExistence type="predicted"/>
<reference evidence="2" key="1">
    <citation type="journal article" date="2022" name="bioRxiv">
        <title>Sequencing and chromosome-scale assembly of the giantPleurodeles waltlgenome.</title>
        <authorList>
            <person name="Brown T."/>
            <person name="Elewa A."/>
            <person name="Iarovenko S."/>
            <person name="Subramanian E."/>
            <person name="Araus A.J."/>
            <person name="Petzold A."/>
            <person name="Susuki M."/>
            <person name="Suzuki K.-i.T."/>
            <person name="Hayashi T."/>
            <person name="Toyoda A."/>
            <person name="Oliveira C."/>
            <person name="Osipova E."/>
            <person name="Leigh N.D."/>
            <person name="Simon A."/>
            <person name="Yun M.H."/>
        </authorList>
    </citation>
    <scope>NUCLEOTIDE SEQUENCE</scope>
    <source>
        <strain evidence="2">20211129_DDA</strain>
        <tissue evidence="2">Liver</tissue>
    </source>
</reference>
<keyword evidence="3" id="KW-1185">Reference proteome</keyword>
<dbReference type="AlphaFoldDB" id="A0AAV7UIU3"/>